<dbReference type="InterPro" id="IPR052287">
    <property type="entry name" value="NHEJ_factor"/>
</dbReference>
<keyword evidence="5" id="KW-0539">Nucleus</keyword>
<dbReference type="InterPro" id="IPR053829">
    <property type="entry name" value="XLF-like_CC"/>
</dbReference>
<comment type="subcellular location">
    <subcellularLocation>
        <location evidence="1">Nucleus</location>
    </subcellularLocation>
</comment>
<feature type="domain" description="XLF-like coiled-coil region" evidence="10">
    <location>
        <begin position="132"/>
        <end position="179"/>
    </location>
</feature>
<evidence type="ECO:0000256" key="4">
    <source>
        <dbReference type="ARBA" id="ARBA00023204"/>
    </source>
</evidence>
<evidence type="ECO:0000256" key="2">
    <source>
        <dbReference type="ARBA" id="ARBA00022763"/>
    </source>
</evidence>
<keyword evidence="2" id="KW-0227">DNA damage</keyword>
<reference evidence="12" key="1">
    <citation type="submission" date="2025-08" db="UniProtKB">
        <authorList>
            <consortium name="RefSeq"/>
        </authorList>
    </citation>
    <scope>IDENTIFICATION</scope>
</reference>
<dbReference type="InterPro" id="IPR015381">
    <property type="entry name" value="XLF-like_N"/>
</dbReference>
<evidence type="ECO:0000313" key="12">
    <source>
        <dbReference type="RefSeq" id="XP_030066175.1"/>
    </source>
</evidence>
<evidence type="ECO:0000259" key="10">
    <source>
        <dbReference type="Pfam" id="PF21928"/>
    </source>
</evidence>
<dbReference type="Gene3D" id="1.10.287.450">
    <property type="entry name" value="Helix hairpin bin"/>
    <property type="match status" value="1"/>
</dbReference>
<feature type="domain" description="XLF-like N-terminal" evidence="9">
    <location>
        <begin position="15"/>
        <end position="127"/>
    </location>
</feature>
<dbReference type="PANTHER" id="PTHR32235">
    <property type="entry name" value="NON-HOMOLOGOUS END-JOINING FACTOR 1"/>
    <property type="match status" value="1"/>
</dbReference>
<evidence type="ECO:0000256" key="3">
    <source>
        <dbReference type="ARBA" id="ARBA00023125"/>
    </source>
</evidence>
<dbReference type="Pfam" id="PF21928">
    <property type="entry name" value="XLF_CC"/>
    <property type="match status" value="1"/>
</dbReference>
<proteinExistence type="inferred from homology"/>
<dbReference type="FunCoup" id="A0A6P7YSE1">
    <property type="interactions" value="392"/>
</dbReference>
<gene>
    <name evidence="12" type="primary">NHEJ1</name>
</gene>
<accession>A0A6P7YSE1</accession>
<dbReference type="AlphaFoldDB" id="A0A6P7YSE1"/>
<evidence type="ECO:0000256" key="8">
    <source>
        <dbReference type="SAM" id="MobiDB-lite"/>
    </source>
</evidence>
<dbReference type="FunFam" id="2.170.210.10:FF:000001">
    <property type="entry name" value="Non-homologous end-joining factor 1"/>
    <property type="match status" value="1"/>
</dbReference>
<evidence type="ECO:0000256" key="6">
    <source>
        <dbReference type="ARBA" id="ARBA00025747"/>
    </source>
</evidence>
<keyword evidence="3" id="KW-0238">DNA-binding</keyword>
<dbReference type="GeneID" id="115474701"/>
<dbReference type="PANTHER" id="PTHR32235:SF1">
    <property type="entry name" value="NON-HOMOLOGOUS END-JOINING FACTOR 1"/>
    <property type="match status" value="1"/>
</dbReference>
<evidence type="ECO:0000259" key="9">
    <source>
        <dbReference type="Pfam" id="PF09302"/>
    </source>
</evidence>
<sequence>MQELEDMDIALLLQPWRSISFGSSKFLAKVCFSNTGYALLISDLSGVWHEEVDTGIVEGRSKDLNKRLKAPVCSFLKHLSELLQPLLLGGQTDHGSASFSCHRNDSQLTIHVKSELSGLPFYWDFHCGEASGSLVSRHLLQPLMKMCLALERQSQELGALLLQKDLEIQDYRESGAMLSRSRLETEMFDEKCFLERFLCKSLPEVCSGGNGMAFTGSLQHLYTAVLSQEVKHQLSGDENRGVGSSPLQEEHVEERGLQTSSDALPPVPAIQGSGEVTSIAPVCAPSRSQNASLSVCKAKRKKAKGLFG</sequence>
<dbReference type="KEGG" id="muo:115474701"/>
<dbReference type="Proteomes" id="UP000515156">
    <property type="component" value="Chromosome 7"/>
</dbReference>
<dbReference type="FunFam" id="1.10.287.450:FF:000003">
    <property type="entry name" value="Non-homologous end-joining factor 1"/>
    <property type="match status" value="1"/>
</dbReference>
<evidence type="ECO:0000256" key="7">
    <source>
        <dbReference type="ARBA" id="ARBA00044529"/>
    </source>
</evidence>
<protein>
    <recommendedName>
        <fullName evidence="7">Non-homologous end-joining factor 1</fullName>
    </recommendedName>
</protein>
<evidence type="ECO:0000256" key="5">
    <source>
        <dbReference type="ARBA" id="ARBA00023242"/>
    </source>
</evidence>
<dbReference type="CTD" id="79840"/>
<dbReference type="GO" id="GO:0006303">
    <property type="term" value="P:double-strand break repair via nonhomologous end joining"/>
    <property type="evidence" value="ECO:0007669"/>
    <property type="project" value="UniProtKB-ARBA"/>
</dbReference>
<dbReference type="CDD" id="cd22285">
    <property type="entry name" value="HD_XLF_N"/>
    <property type="match status" value="1"/>
</dbReference>
<evidence type="ECO:0000313" key="11">
    <source>
        <dbReference type="Proteomes" id="UP000515156"/>
    </source>
</evidence>
<name>A0A6P7YSE1_9AMPH</name>
<dbReference type="InParanoid" id="A0A6P7YSE1"/>
<organism evidence="11 12">
    <name type="scientific">Microcaecilia unicolor</name>
    <dbReference type="NCBI Taxonomy" id="1415580"/>
    <lineage>
        <taxon>Eukaryota</taxon>
        <taxon>Metazoa</taxon>
        <taxon>Chordata</taxon>
        <taxon>Craniata</taxon>
        <taxon>Vertebrata</taxon>
        <taxon>Euteleostomi</taxon>
        <taxon>Amphibia</taxon>
        <taxon>Gymnophiona</taxon>
        <taxon>Siphonopidae</taxon>
        <taxon>Microcaecilia</taxon>
    </lineage>
</organism>
<dbReference type="GO" id="GO:0032807">
    <property type="term" value="C:DNA ligase IV complex"/>
    <property type="evidence" value="ECO:0007669"/>
    <property type="project" value="TreeGrafter"/>
</dbReference>
<feature type="region of interest" description="Disordered" evidence="8">
    <location>
        <begin position="233"/>
        <end position="272"/>
    </location>
</feature>
<dbReference type="InterPro" id="IPR038051">
    <property type="entry name" value="XRCC4-like_N_sf"/>
</dbReference>
<dbReference type="Pfam" id="PF09302">
    <property type="entry name" value="XLF"/>
    <property type="match status" value="1"/>
</dbReference>
<dbReference type="GO" id="GO:0045027">
    <property type="term" value="F:DNA end binding"/>
    <property type="evidence" value="ECO:0007669"/>
    <property type="project" value="TreeGrafter"/>
</dbReference>
<dbReference type="OrthoDB" id="2155935at2759"/>
<keyword evidence="4" id="KW-0234">DNA repair</keyword>
<comment type="similarity">
    <text evidence="6">Belongs to the XRCC4-XLF family. XLF subfamily.</text>
</comment>
<dbReference type="Gene3D" id="2.170.210.10">
    <property type="entry name" value="DNA double-strand break repair and VJ recombination XRCC4, N-terminal"/>
    <property type="match status" value="1"/>
</dbReference>
<evidence type="ECO:0000256" key="1">
    <source>
        <dbReference type="ARBA" id="ARBA00004123"/>
    </source>
</evidence>
<dbReference type="RefSeq" id="XP_030066175.1">
    <property type="nucleotide sequence ID" value="XM_030210315.1"/>
</dbReference>
<keyword evidence="11" id="KW-1185">Reference proteome</keyword>